<evidence type="ECO:0000313" key="1">
    <source>
        <dbReference type="EMBL" id="PHJ19491.1"/>
    </source>
</evidence>
<keyword evidence="2" id="KW-1185">Reference proteome</keyword>
<comment type="caution">
    <text evidence="1">The sequence shown here is derived from an EMBL/GenBank/DDBJ whole genome shotgun (WGS) entry which is preliminary data.</text>
</comment>
<accession>A0A2C6JZ48</accession>
<dbReference type="Proteomes" id="UP000221165">
    <property type="component" value="Unassembled WGS sequence"/>
</dbReference>
<protein>
    <submittedName>
        <fullName evidence="1">Uncharacterized protein</fullName>
    </submittedName>
</protein>
<dbReference type="EMBL" id="MIGC01003415">
    <property type="protein sequence ID" value="PHJ19491.1"/>
    <property type="molecule type" value="Genomic_DNA"/>
</dbReference>
<dbReference type="VEuPathDB" id="ToxoDB:CSUI_006680"/>
<evidence type="ECO:0000313" key="2">
    <source>
        <dbReference type="Proteomes" id="UP000221165"/>
    </source>
</evidence>
<sequence length="22" mass="2358">RGAVNGKRIKCKRCGTRGALNV</sequence>
<proteinExistence type="predicted"/>
<name>A0A2C6JZ48_9APIC</name>
<organism evidence="1 2">
    <name type="scientific">Cystoisospora suis</name>
    <dbReference type="NCBI Taxonomy" id="483139"/>
    <lineage>
        <taxon>Eukaryota</taxon>
        <taxon>Sar</taxon>
        <taxon>Alveolata</taxon>
        <taxon>Apicomplexa</taxon>
        <taxon>Conoidasida</taxon>
        <taxon>Coccidia</taxon>
        <taxon>Eucoccidiorida</taxon>
        <taxon>Eimeriorina</taxon>
        <taxon>Sarcocystidae</taxon>
        <taxon>Cystoisospora</taxon>
    </lineage>
</organism>
<reference evidence="1 2" key="1">
    <citation type="journal article" date="2017" name="Int. J. Parasitol.">
        <title>The genome of the protozoan parasite Cystoisospora suis and a reverse vaccinology approach to identify vaccine candidates.</title>
        <authorList>
            <person name="Palmieri N."/>
            <person name="Shrestha A."/>
            <person name="Ruttkowski B."/>
            <person name="Beck T."/>
            <person name="Vogl C."/>
            <person name="Tomley F."/>
            <person name="Blake D.P."/>
            <person name="Joachim A."/>
        </authorList>
    </citation>
    <scope>NUCLEOTIDE SEQUENCE [LARGE SCALE GENOMIC DNA]</scope>
    <source>
        <strain evidence="1 2">Wien I</strain>
    </source>
</reference>
<feature type="non-terminal residue" evidence="1">
    <location>
        <position position="1"/>
    </location>
</feature>
<dbReference type="AlphaFoldDB" id="A0A2C6JZ48"/>
<gene>
    <name evidence="1" type="ORF">CSUI_006680</name>
</gene>